<feature type="transmembrane region" description="Helical" evidence="8">
    <location>
        <begin position="813"/>
        <end position="834"/>
    </location>
</feature>
<accession>K0RA43</accession>
<feature type="transmembrane region" description="Helical" evidence="8">
    <location>
        <begin position="773"/>
        <end position="793"/>
    </location>
</feature>
<evidence type="ECO:0000256" key="7">
    <source>
        <dbReference type="SAM" id="MobiDB-lite"/>
    </source>
</evidence>
<evidence type="ECO:0000313" key="10">
    <source>
        <dbReference type="Proteomes" id="UP000266841"/>
    </source>
</evidence>
<dbReference type="eggNOG" id="ENOG502QRGP">
    <property type="taxonomic scope" value="Eukaryota"/>
</dbReference>
<organism evidence="9 10">
    <name type="scientific">Thalassiosira oceanica</name>
    <name type="common">Marine diatom</name>
    <dbReference type="NCBI Taxonomy" id="159749"/>
    <lineage>
        <taxon>Eukaryota</taxon>
        <taxon>Sar</taxon>
        <taxon>Stramenopiles</taxon>
        <taxon>Ochrophyta</taxon>
        <taxon>Bacillariophyta</taxon>
        <taxon>Coscinodiscophyceae</taxon>
        <taxon>Thalassiosirophycidae</taxon>
        <taxon>Thalassiosirales</taxon>
        <taxon>Thalassiosiraceae</taxon>
        <taxon>Thalassiosira</taxon>
    </lineage>
</organism>
<protein>
    <submittedName>
        <fullName evidence="9">Uncharacterized protein</fullName>
    </submittedName>
</protein>
<evidence type="ECO:0000256" key="3">
    <source>
        <dbReference type="ARBA" id="ARBA00022475"/>
    </source>
</evidence>
<feature type="transmembrane region" description="Helical" evidence="8">
    <location>
        <begin position="311"/>
        <end position="328"/>
    </location>
</feature>
<feature type="transmembrane region" description="Helical" evidence="8">
    <location>
        <begin position="652"/>
        <end position="676"/>
    </location>
</feature>
<evidence type="ECO:0000256" key="8">
    <source>
        <dbReference type="SAM" id="Phobius"/>
    </source>
</evidence>
<dbReference type="Pfam" id="PF02028">
    <property type="entry name" value="BCCT"/>
    <property type="match status" value="3"/>
</dbReference>
<keyword evidence="5 8" id="KW-1133">Transmembrane helix</keyword>
<comment type="subcellular location">
    <subcellularLocation>
        <location evidence="1">Cell membrane</location>
        <topology evidence="1">Multi-pass membrane protein</topology>
    </subcellularLocation>
</comment>
<evidence type="ECO:0000256" key="6">
    <source>
        <dbReference type="ARBA" id="ARBA00023136"/>
    </source>
</evidence>
<keyword evidence="4 8" id="KW-0812">Transmembrane</keyword>
<dbReference type="OrthoDB" id="39306at2759"/>
<feature type="compositionally biased region" description="Basic and acidic residues" evidence="7">
    <location>
        <begin position="7"/>
        <end position="21"/>
    </location>
</feature>
<feature type="transmembrane region" description="Helical" evidence="8">
    <location>
        <begin position="244"/>
        <end position="263"/>
    </location>
</feature>
<dbReference type="AlphaFoldDB" id="K0RA43"/>
<feature type="transmembrane region" description="Helical" evidence="8">
    <location>
        <begin position="82"/>
        <end position="100"/>
    </location>
</feature>
<keyword evidence="3" id="KW-1003">Cell membrane</keyword>
<feature type="transmembrane region" description="Helical" evidence="8">
    <location>
        <begin position="468"/>
        <end position="487"/>
    </location>
</feature>
<dbReference type="GO" id="GO:0022857">
    <property type="term" value="F:transmembrane transporter activity"/>
    <property type="evidence" value="ECO:0007669"/>
    <property type="project" value="InterPro"/>
</dbReference>
<dbReference type="Proteomes" id="UP000266841">
    <property type="component" value="Unassembled WGS sequence"/>
</dbReference>
<feature type="transmembrane region" description="Helical" evidence="8">
    <location>
        <begin position="112"/>
        <end position="129"/>
    </location>
</feature>
<feature type="region of interest" description="Disordered" evidence="7">
    <location>
        <begin position="1"/>
        <end position="32"/>
    </location>
</feature>
<feature type="non-terminal residue" evidence="9">
    <location>
        <position position="859"/>
    </location>
</feature>
<feature type="transmembrane region" description="Helical" evidence="8">
    <location>
        <begin position="581"/>
        <end position="601"/>
    </location>
</feature>
<feature type="transmembrane region" description="Helical" evidence="8">
    <location>
        <begin position="284"/>
        <end position="305"/>
    </location>
</feature>
<evidence type="ECO:0000256" key="1">
    <source>
        <dbReference type="ARBA" id="ARBA00004651"/>
    </source>
</evidence>
<evidence type="ECO:0000313" key="9">
    <source>
        <dbReference type="EMBL" id="EJK50030.1"/>
    </source>
</evidence>
<gene>
    <name evidence="9" type="ORF">THAOC_31040</name>
</gene>
<evidence type="ECO:0000256" key="2">
    <source>
        <dbReference type="ARBA" id="ARBA00022448"/>
    </source>
</evidence>
<reference evidence="9 10" key="1">
    <citation type="journal article" date="2012" name="Genome Biol.">
        <title>Genome and low-iron response of an oceanic diatom adapted to chronic iron limitation.</title>
        <authorList>
            <person name="Lommer M."/>
            <person name="Specht M."/>
            <person name="Roy A.S."/>
            <person name="Kraemer L."/>
            <person name="Andreson R."/>
            <person name="Gutowska M.A."/>
            <person name="Wolf J."/>
            <person name="Bergner S.V."/>
            <person name="Schilhabel M.B."/>
            <person name="Klostermeier U.C."/>
            <person name="Beiko R.G."/>
            <person name="Rosenstiel P."/>
            <person name="Hippler M."/>
            <person name="Laroche J."/>
        </authorList>
    </citation>
    <scope>NUCLEOTIDE SEQUENCE [LARGE SCALE GENOMIC DNA]</scope>
    <source>
        <strain evidence="9 10">CCMP1005</strain>
    </source>
</reference>
<dbReference type="InterPro" id="IPR000060">
    <property type="entry name" value="BCCT_transptr"/>
</dbReference>
<keyword evidence="10" id="KW-1185">Reference proteome</keyword>
<dbReference type="OMA" id="NHENMET"/>
<name>K0RA43_THAOC</name>
<feature type="transmembrane region" description="Helical" evidence="8">
    <location>
        <begin position="740"/>
        <end position="761"/>
    </location>
</feature>
<evidence type="ECO:0000256" key="5">
    <source>
        <dbReference type="ARBA" id="ARBA00022989"/>
    </source>
</evidence>
<proteinExistence type="predicted"/>
<keyword evidence="6 8" id="KW-0472">Membrane</keyword>
<feature type="transmembrane region" description="Helical" evidence="8">
    <location>
        <begin position="141"/>
        <end position="164"/>
    </location>
</feature>
<keyword evidence="2" id="KW-0813">Transport</keyword>
<feature type="transmembrane region" description="Helical" evidence="8">
    <location>
        <begin position="49"/>
        <end position="70"/>
    </location>
</feature>
<dbReference type="PANTHER" id="PTHR30047">
    <property type="entry name" value="HIGH-AFFINITY CHOLINE TRANSPORT PROTEIN-RELATED"/>
    <property type="match status" value="1"/>
</dbReference>
<evidence type="ECO:0000256" key="4">
    <source>
        <dbReference type="ARBA" id="ARBA00022692"/>
    </source>
</evidence>
<dbReference type="GO" id="GO:0005886">
    <property type="term" value="C:plasma membrane"/>
    <property type="evidence" value="ECO:0007669"/>
    <property type="project" value="UniProtKB-SubCell"/>
</dbReference>
<sequence>MASTEAPSEHLQETALRKESEGNELGKTNSQSQLEKYPVRETVCGQLRFNWLVTFSSLALLWGISIYCMTSPEAAMVTLGEWYSDCILYFTTFFTFYIAWRYGHIKLGMSPPMFVTLWLWTLAHITTGPKNAEPEFSDMTYFAMLFSAGVGVGLFFFGVSEPLFHLTGNRYDNPGYHSEDEMAAWSLTISLYHWGIAAWSPYLVLAMSAGLASYSFGLPLTVRSSFYPLIGNYCWGWIGDVIDSWAIVMTVAGICTSLGLGAIQMSVGLQMLGWVEEVGDSPEVLYVTIVWIVTAFATLSVISGLGVGIKYLSQAGFLFGCLILFLCFTMEKSYYLLNVLVQSTGDYLQWCIFQVPFYTDAFAGLKEGEGRASDGKSAPAAWSESPRLCVCTSFSALTRIIENLQWVGGRLTTHDQSNGRCSTWRGGSAGLVLLVSSCESKIHGLMVLSASILTCQLKRARISKNRKLRSVIVGCVICPTIYAILWFGTFGGIGIRQARQAAELQALGETHYGSSDYFQSSGSEKTCYDVPQSDVVVNGTTVFTNTLPGVTPVCLFDSNNSESAWFNVMNSFSFPNGDSSFAGFGPFLSGISIIALAIYFVTSSDSGSLVVDTLASNGSLKHHWSQRVFWAFTEGAVATGLLMAGGNDALTSLQAASIVFGLPFNFFLIFMCYGIIKMCRVLEARGSDEGMTDARVLLPDKDWTLHLCGGVFNVIEWVLSFGHISKELQGFGVVPDRREIAGFFFNLFLPFVSLHAIYAALDPGNNRHINYRVLVTSVYTLLALSGVWIALFICGTINKGKYELDSFYSYYGYGFKFGLEGTIVGDFIAASFLYPQGLLQMQIQIQILKEDDVAGEEGE</sequence>
<feature type="transmembrane region" description="Helical" evidence="8">
    <location>
        <begin position="628"/>
        <end position="646"/>
    </location>
</feature>
<dbReference type="EMBL" id="AGNL01044252">
    <property type="protein sequence ID" value="EJK50030.1"/>
    <property type="molecule type" value="Genomic_DNA"/>
</dbReference>
<feature type="transmembrane region" description="Helical" evidence="8">
    <location>
        <begin position="703"/>
        <end position="720"/>
    </location>
</feature>
<dbReference type="PANTHER" id="PTHR30047:SF7">
    <property type="entry name" value="HIGH-AFFINITY CHOLINE TRANSPORT PROTEIN"/>
    <property type="match status" value="1"/>
</dbReference>
<comment type="caution">
    <text evidence="9">The sequence shown here is derived from an EMBL/GenBank/DDBJ whole genome shotgun (WGS) entry which is preliminary data.</text>
</comment>